<name>A0AAV6WF64_9LAMI</name>
<sequence length="442" mass="50374">MYNSGLMEYLITVIPWIIGISQQSKCEKICSLQEWKKEDLTRRFSLGLTDLKRKTTSISRANCYNPNALLDCYINGHGVVKFTCNKRFSMRRVFSSFSIMDNTQVTLEEFKHLHRIDRQLYIVLVKDLCRNPPECLQIMGLWLWLQRGGFSNIISKILALSLFLINELAEEAVACLKCLSNQFDFSSEVADISLTGTLLKRDISLQYFLENRLTIFHGVQRLICDVYIPLLSDIMEEACDGGFNENQMTVPGAARSLVPLANPTRNPVMVQGPTRILRRIQGPSQIPMAISSRSASRAPPSRDDSLVHSFSSLSIRGDACPLSRARERCIEESRANRTIFATFSKGYPVNEAEVREFFKRIFGNCIESFHMQEVEDDEQALYAKVVFFRSSFIQMILNGETKAKFTINGKHVWMRQFVLRSRRETLPCGCPSVGTSTCPHNQ</sequence>
<proteinExistence type="predicted"/>
<gene>
    <name evidence="1" type="ORF">BUALT_Bualt16G0042400</name>
</gene>
<protein>
    <submittedName>
        <fullName evidence="1">Uncharacterized protein</fullName>
    </submittedName>
</protein>
<dbReference type="Proteomes" id="UP000826271">
    <property type="component" value="Unassembled WGS sequence"/>
</dbReference>
<accession>A0AAV6WF64</accession>
<dbReference type="PANTHER" id="PTHR33527:SF14">
    <property type="entry name" value="OS07G0274300 PROTEIN"/>
    <property type="match status" value="1"/>
</dbReference>
<reference evidence="1" key="1">
    <citation type="submission" date="2019-10" db="EMBL/GenBank/DDBJ databases">
        <authorList>
            <person name="Zhang R."/>
            <person name="Pan Y."/>
            <person name="Wang J."/>
            <person name="Ma R."/>
            <person name="Yu S."/>
        </authorList>
    </citation>
    <scope>NUCLEOTIDE SEQUENCE</scope>
    <source>
        <strain evidence="1">LA-IB0</strain>
        <tissue evidence="1">Leaf</tissue>
    </source>
</reference>
<comment type="caution">
    <text evidence="1">The sequence shown here is derived from an EMBL/GenBank/DDBJ whole genome shotgun (WGS) entry which is preliminary data.</text>
</comment>
<evidence type="ECO:0000313" key="2">
    <source>
        <dbReference type="Proteomes" id="UP000826271"/>
    </source>
</evidence>
<organism evidence="1 2">
    <name type="scientific">Buddleja alternifolia</name>
    <dbReference type="NCBI Taxonomy" id="168488"/>
    <lineage>
        <taxon>Eukaryota</taxon>
        <taxon>Viridiplantae</taxon>
        <taxon>Streptophyta</taxon>
        <taxon>Embryophyta</taxon>
        <taxon>Tracheophyta</taxon>
        <taxon>Spermatophyta</taxon>
        <taxon>Magnoliopsida</taxon>
        <taxon>eudicotyledons</taxon>
        <taxon>Gunneridae</taxon>
        <taxon>Pentapetalae</taxon>
        <taxon>asterids</taxon>
        <taxon>lamiids</taxon>
        <taxon>Lamiales</taxon>
        <taxon>Scrophulariaceae</taxon>
        <taxon>Buddlejeae</taxon>
        <taxon>Buddleja</taxon>
    </lineage>
</organism>
<keyword evidence="2" id="KW-1185">Reference proteome</keyword>
<dbReference type="PANTHER" id="PTHR33527">
    <property type="entry name" value="OS07G0274300 PROTEIN"/>
    <property type="match status" value="1"/>
</dbReference>
<dbReference type="EMBL" id="WHWC01000016">
    <property type="protein sequence ID" value="KAG8367147.1"/>
    <property type="molecule type" value="Genomic_DNA"/>
</dbReference>
<dbReference type="AlphaFoldDB" id="A0AAV6WF64"/>
<evidence type="ECO:0000313" key="1">
    <source>
        <dbReference type="EMBL" id="KAG8367147.1"/>
    </source>
</evidence>